<dbReference type="Proteomes" id="UP001497535">
    <property type="component" value="Unassembled WGS sequence"/>
</dbReference>
<name>A0ACB0YUM5_MELEN</name>
<organism evidence="1 2">
    <name type="scientific">Meloidogyne enterolobii</name>
    <name type="common">Root-knot nematode worm</name>
    <name type="synonym">Meloidogyne mayaguensis</name>
    <dbReference type="NCBI Taxonomy" id="390850"/>
    <lineage>
        <taxon>Eukaryota</taxon>
        <taxon>Metazoa</taxon>
        <taxon>Ecdysozoa</taxon>
        <taxon>Nematoda</taxon>
        <taxon>Chromadorea</taxon>
        <taxon>Rhabditida</taxon>
        <taxon>Tylenchina</taxon>
        <taxon>Tylenchomorpha</taxon>
        <taxon>Tylenchoidea</taxon>
        <taxon>Meloidogynidae</taxon>
        <taxon>Meloidogyninae</taxon>
        <taxon>Meloidogyne</taxon>
    </lineage>
</organism>
<evidence type="ECO:0000313" key="2">
    <source>
        <dbReference type="Proteomes" id="UP001497535"/>
    </source>
</evidence>
<proteinExistence type="predicted"/>
<protein>
    <submittedName>
        <fullName evidence="1">Uncharacterized protein</fullName>
    </submittedName>
</protein>
<reference evidence="1" key="1">
    <citation type="submission" date="2023-11" db="EMBL/GenBank/DDBJ databases">
        <authorList>
            <person name="Poullet M."/>
        </authorList>
    </citation>
    <scope>NUCLEOTIDE SEQUENCE</scope>
    <source>
        <strain evidence="1">E1834</strain>
    </source>
</reference>
<keyword evidence="2" id="KW-1185">Reference proteome</keyword>
<sequence length="63" mass="7396">MFFNKVELIFVIIFLTFLFYNEINGCIYKYNYPTYTHKCDPTRNAYDCCAGLKCTAATGWKCL</sequence>
<gene>
    <name evidence="1" type="ORF">MENTE1834_LOCUS16705</name>
</gene>
<comment type="caution">
    <text evidence="1">The sequence shown here is derived from an EMBL/GenBank/DDBJ whole genome shotgun (WGS) entry which is preliminary data.</text>
</comment>
<dbReference type="EMBL" id="CAVMJV010000018">
    <property type="protein sequence ID" value="CAK5063172.1"/>
    <property type="molecule type" value="Genomic_DNA"/>
</dbReference>
<accession>A0ACB0YUM5</accession>
<evidence type="ECO:0000313" key="1">
    <source>
        <dbReference type="EMBL" id="CAK5063172.1"/>
    </source>
</evidence>